<dbReference type="CDD" id="cd05387">
    <property type="entry name" value="BY-kinase"/>
    <property type="match status" value="1"/>
</dbReference>
<dbReference type="Gene3D" id="3.40.50.300">
    <property type="entry name" value="P-loop containing nucleotide triphosphate hydrolases"/>
    <property type="match status" value="1"/>
</dbReference>
<proteinExistence type="predicted"/>
<dbReference type="Proteomes" id="UP001620461">
    <property type="component" value="Unassembled WGS sequence"/>
</dbReference>
<keyword evidence="4" id="KW-1185">Reference proteome</keyword>
<name>A0ABW8JEW6_9GAMM</name>
<dbReference type="PANTHER" id="PTHR32309">
    <property type="entry name" value="TYROSINE-PROTEIN KINASE"/>
    <property type="match status" value="1"/>
</dbReference>
<sequence>MSTHDDRIFTERRDEVIDAAMRRVEERPSAGHSIALMTEGSHALAPLQLEQRRLIHREDSVRLQSDAFREIRTRLLGLADNQNFITLVASVSPHSGGSFVARNLAAAFAFDETKTSLLIDCNLRYPSQHRALGVDPAKGGLIDFLEHPVRGIKSIIYQTGIPRLRLVPAGTSRENGGEFFSSFRMRAMLDSLRCRYTDRYLFLDGPAIKGSPDARILSDLADFVVVVVGYGRDTAAAVNQAVANFEPSKLAGVVFNQSV</sequence>
<dbReference type="InterPro" id="IPR050445">
    <property type="entry name" value="Bact_polysacc_biosynth/exp"/>
</dbReference>
<organism evidence="3 4">
    <name type="scientific">Dyella jejuensis</name>
    <dbReference type="NCBI Taxonomy" id="1432009"/>
    <lineage>
        <taxon>Bacteria</taxon>
        <taxon>Pseudomonadati</taxon>
        <taxon>Pseudomonadota</taxon>
        <taxon>Gammaproteobacteria</taxon>
        <taxon>Lysobacterales</taxon>
        <taxon>Rhodanobacteraceae</taxon>
        <taxon>Dyella</taxon>
    </lineage>
</organism>
<evidence type="ECO:0000313" key="3">
    <source>
        <dbReference type="EMBL" id="MFK2898836.1"/>
    </source>
</evidence>
<keyword evidence="1" id="KW-0547">Nucleotide-binding</keyword>
<dbReference type="EMBL" id="JADIKJ010000001">
    <property type="protein sequence ID" value="MFK2898836.1"/>
    <property type="molecule type" value="Genomic_DNA"/>
</dbReference>
<dbReference type="PANTHER" id="PTHR32309:SF13">
    <property type="entry name" value="FERRIC ENTEROBACTIN TRANSPORT PROTEIN FEPE"/>
    <property type="match status" value="1"/>
</dbReference>
<dbReference type="InterPro" id="IPR027417">
    <property type="entry name" value="P-loop_NTPase"/>
</dbReference>
<reference evidence="3 4" key="1">
    <citation type="submission" date="2020-10" db="EMBL/GenBank/DDBJ databases">
        <title>Phylogeny of dyella-like bacteria.</title>
        <authorList>
            <person name="Fu J."/>
        </authorList>
    </citation>
    <scope>NUCLEOTIDE SEQUENCE [LARGE SCALE GENOMIC DNA]</scope>
    <source>
        <strain evidence="3 4">JP1</strain>
    </source>
</reference>
<evidence type="ECO:0000256" key="1">
    <source>
        <dbReference type="ARBA" id="ARBA00022741"/>
    </source>
</evidence>
<gene>
    <name evidence="3" type="ORF">ISP15_00605</name>
</gene>
<comment type="caution">
    <text evidence="3">The sequence shown here is derived from an EMBL/GenBank/DDBJ whole genome shotgun (WGS) entry which is preliminary data.</text>
</comment>
<accession>A0ABW8JEW6</accession>
<protein>
    <submittedName>
        <fullName evidence="3">Polysaccharide biosynthesis protein</fullName>
    </submittedName>
</protein>
<keyword evidence="2" id="KW-0067">ATP-binding</keyword>
<evidence type="ECO:0000313" key="4">
    <source>
        <dbReference type="Proteomes" id="UP001620461"/>
    </source>
</evidence>
<dbReference type="RefSeq" id="WP_404543909.1">
    <property type="nucleotide sequence ID" value="NZ_JADIKJ010000001.1"/>
</dbReference>
<evidence type="ECO:0000256" key="2">
    <source>
        <dbReference type="ARBA" id="ARBA00022840"/>
    </source>
</evidence>
<dbReference type="SUPFAM" id="SSF52540">
    <property type="entry name" value="P-loop containing nucleoside triphosphate hydrolases"/>
    <property type="match status" value="1"/>
</dbReference>
<dbReference type="InterPro" id="IPR005702">
    <property type="entry name" value="Wzc-like_C"/>
</dbReference>